<name>A0A9Q1GCU0_SYNKA</name>
<dbReference type="OrthoDB" id="6430388at2759"/>
<feature type="region of interest" description="Disordered" evidence="1">
    <location>
        <begin position="352"/>
        <end position="392"/>
    </location>
</feature>
<reference evidence="2" key="1">
    <citation type="journal article" date="2023" name="Science">
        <title>Genome structures resolve the early diversification of teleost fishes.</title>
        <authorList>
            <person name="Parey E."/>
            <person name="Louis A."/>
            <person name="Montfort J."/>
            <person name="Bouchez O."/>
            <person name="Roques C."/>
            <person name="Iampietro C."/>
            <person name="Lluch J."/>
            <person name="Castinel A."/>
            <person name="Donnadieu C."/>
            <person name="Desvignes T."/>
            <person name="Floi Bucao C."/>
            <person name="Jouanno E."/>
            <person name="Wen M."/>
            <person name="Mejri S."/>
            <person name="Dirks R."/>
            <person name="Jansen H."/>
            <person name="Henkel C."/>
            <person name="Chen W.J."/>
            <person name="Zahm M."/>
            <person name="Cabau C."/>
            <person name="Klopp C."/>
            <person name="Thompson A.W."/>
            <person name="Robinson-Rechavi M."/>
            <person name="Braasch I."/>
            <person name="Lecointre G."/>
            <person name="Bobe J."/>
            <person name="Postlethwait J.H."/>
            <person name="Berthelot C."/>
            <person name="Roest Crollius H."/>
            <person name="Guiguen Y."/>
        </authorList>
    </citation>
    <scope>NUCLEOTIDE SEQUENCE</scope>
    <source>
        <strain evidence="2">WJC10195</strain>
    </source>
</reference>
<dbReference type="PANTHER" id="PTHR35158:SF1">
    <property type="entry name" value="CDNA SEQUENCE CN725425"/>
    <property type="match status" value="1"/>
</dbReference>
<organism evidence="2 3">
    <name type="scientific">Synaphobranchus kaupii</name>
    <name type="common">Kaup's arrowtooth eel</name>
    <dbReference type="NCBI Taxonomy" id="118154"/>
    <lineage>
        <taxon>Eukaryota</taxon>
        <taxon>Metazoa</taxon>
        <taxon>Chordata</taxon>
        <taxon>Craniata</taxon>
        <taxon>Vertebrata</taxon>
        <taxon>Euteleostomi</taxon>
        <taxon>Actinopterygii</taxon>
        <taxon>Neopterygii</taxon>
        <taxon>Teleostei</taxon>
        <taxon>Anguilliformes</taxon>
        <taxon>Synaphobranchidae</taxon>
        <taxon>Synaphobranchus</taxon>
    </lineage>
</organism>
<accession>A0A9Q1GCU0</accession>
<evidence type="ECO:0000313" key="3">
    <source>
        <dbReference type="Proteomes" id="UP001152622"/>
    </source>
</evidence>
<evidence type="ECO:0000256" key="1">
    <source>
        <dbReference type="SAM" id="MobiDB-lite"/>
    </source>
</evidence>
<proteinExistence type="predicted"/>
<dbReference type="InterPro" id="IPR027883">
    <property type="entry name" value="Redic1-like"/>
</dbReference>
<feature type="compositionally biased region" description="Polar residues" evidence="1">
    <location>
        <begin position="372"/>
        <end position="392"/>
    </location>
</feature>
<evidence type="ECO:0000313" key="2">
    <source>
        <dbReference type="EMBL" id="KAJ8381830.1"/>
    </source>
</evidence>
<dbReference type="AlphaFoldDB" id="A0A9Q1GCU0"/>
<dbReference type="PANTHER" id="PTHR35158">
    <property type="entry name" value="CDNA SEQUENCE CN725425"/>
    <property type="match status" value="1"/>
</dbReference>
<dbReference type="Proteomes" id="UP001152622">
    <property type="component" value="Chromosome 1"/>
</dbReference>
<sequence length="607" mass="67363">MNWVGGSRSRCMLKNDARKQMIAKMEPLDYVAITAPHDVIFFEFFEKKKMQKRTEHLGLAADPQGAATGSIDLVTLFIVNQIAAKKDDKNSNKVTHLSHRKGAQWSMNEATLELPMSPCSPSRLCLMESQPQYSVQRKRKHHLSELHNNRQLSPVLESNFSDCSASDYRHGISNTFSPFSSATSGSLGGSFPAGQRGEFKPFCRPREVREANPWSAMSHGSQLKVHYPPVSTVHFGSTESSFISTQKSRGHALETCFLSLSKDEEKDQETALMDFDSATTFDKRKIRISFQEEAPQNYMLIGDPNESQNRHQEADFLSQPVGSVACGGHGQVSVKSCGSVWSSPCDGLLSSGSDSVGSRGVEGDQFVPSRLQPGTTHTRETWTGQESQPYQTREIGTQTDSISLCHTYDASTQCSPRKEGKVSTSPSFGSQSCSPSVCHGKHNQATRGQCGSADELLEVDSHAGTPDSLREEVLLPQNKCGVAAQQNPLDALTGHQLHSGGPEHLYRPETMTKNWKHSAPTLKHIYINEPQVRDELRKEQTNGGQRQVKWVEIYDYPTQHPVENMAKREGEDLITESTLMKKGSEETATLQEIADILLMMKQKNKFQ</sequence>
<gene>
    <name evidence="2" type="ORF">SKAU_G00026080</name>
</gene>
<dbReference type="EMBL" id="JAINUF010000001">
    <property type="protein sequence ID" value="KAJ8381830.1"/>
    <property type="molecule type" value="Genomic_DNA"/>
</dbReference>
<keyword evidence="3" id="KW-1185">Reference proteome</keyword>
<comment type="caution">
    <text evidence="2">The sequence shown here is derived from an EMBL/GenBank/DDBJ whole genome shotgun (WGS) entry which is preliminary data.</text>
</comment>
<feature type="region of interest" description="Disordered" evidence="1">
    <location>
        <begin position="415"/>
        <end position="437"/>
    </location>
</feature>
<feature type="compositionally biased region" description="Low complexity" evidence="1">
    <location>
        <begin position="423"/>
        <end position="436"/>
    </location>
</feature>
<protein>
    <submittedName>
        <fullName evidence="2">Uncharacterized protein</fullName>
    </submittedName>
</protein>